<dbReference type="AlphaFoldDB" id="A0A1E4TMA4"/>
<dbReference type="CDD" id="cd08254">
    <property type="entry name" value="hydroxyacyl_CoA_DH"/>
    <property type="match status" value="1"/>
</dbReference>
<evidence type="ECO:0000259" key="7">
    <source>
        <dbReference type="SMART" id="SM00829"/>
    </source>
</evidence>
<dbReference type="InterPro" id="IPR020843">
    <property type="entry name" value="ER"/>
</dbReference>
<dbReference type="InterPro" id="IPR011032">
    <property type="entry name" value="GroES-like_sf"/>
</dbReference>
<dbReference type="Pfam" id="PF00107">
    <property type="entry name" value="ADH_zinc_N"/>
    <property type="match status" value="1"/>
</dbReference>
<evidence type="ECO:0000256" key="1">
    <source>
        <dbReference type="ARBA" id="ARBA00001947"/>
    </source>
</evidence>
<evidence type="ECO:0000256" key="5">
    <source>
        <dbReference type="ARBA" id="ARBA00023002"/>
    </source>
</evidence>
<dbReference type="OrthoDB" id="1879366at2759"/>
<evidence type="ECO:0000256" key="6">
    <source>
        <dbReference type="RuleBase" id="RU361277"/>
    </source>
</evidence>
<dbReference type="EMBL" id="KV453841">
    <property type="protein sequence ID" value="ODV92896.1"/>
    <property type="molecule type" value="Genomic_DNA"/>
</dbReference>
<name>A0A1E4TMA4_9ASCO</name>
<dbReference type="InterPro" id="IPR013149">
    <property type="entry name" value="ADH-like_C"/>
</dbReference>
<evidence type="ECO:0000313" key="9">
    <source>
        <dbReference type="Proteomes" id="UP000095023"/>
    </source>
</evidence>
<evidence type="ECO:0000256" key="3">
    <source>
        <dbReference type="ARBA" id="ARBA00022723"/>
    </source>
</evidence>
<keyword evidence="3 6" id="KW-0479">Metal-binding</keyword>
<dbReference type="Gene3D" id="3.90.180.10">
    <property type="entry name" value="Medium-chain alcohol dehydrogenases, catalytic domain"/>
    <property type="match status" value="1"/>
</dbReference>
<dbReference type="SUPFAM" id="SSF51735">
    <property type="entry name" value="NAD(P)-binding Rossmann-fold domains"/>
    <property type="match status" value="1"/>
</dbReference>
<dbReference type="PANTHER" id="PTHR42940:SF8">
    <property type="entry name" value="VACUOLAR PROTEIN SORTING-ASSOCIATED PROTEIN 11"/>
    <property type="match status" value="1"/>
</dbReference>
<accession>A0A1E4TMA4</accession>
<organism evidence="8 9">
    <name type="scientific">Tortispora caseinolytica NRRL Y-17796</name>
    <dbReference type="NCBI Taxonomy" id="767744"/>
    <lineage>
        <taxon>Eukaryota</taxon>
        <taxon>Fungi</taxon>
        <taxon>Dikarya</taxon>
        <taxon>Ascomycota</taxon>
        <taxon>Saccharomycotina</taxon>
        <taxon>Trigonopsidomycetes</taxon>
        <taxon>Trigonopsidales</taxon>
        <taxon>Trigonopsidaceae</taxon>
        <taxon>Tortispora</taxon>
    </lineage>
</organism>
<dbReference type="GO" id="GO:0005737">
    <property type="term" value="C:cytoplasm"/>
    <property type="evidence" value="ECO:0007669"/>
    <property type="project" value="TreeGrafter"/>
</dbReference>
<dbReference type="InterPro" id="IPR036291">
    <property type="entry name" value="NAD(P)-bd_dom_sf"/>
</dbReference>
<dbReference type="PANTHER" id="PTHR42940">
    <property type="entry name" value="ALCOHOL DEHYDROGENASE 1-RELATED"/>
    <property type="match status" value="1"/>
</dbReference>
<feature type="domain" description="Enoyl reductase (ER)" evidence="7">
    <location>
        <begin position="10"/>
        <end position="329"/>
    </location>
</feature>
<evidence type="ECO:0000313" key="8">
    <source>
        <dbReference type="EMBL" id="ODV92896.1"/>
    </source>
</evidence>
<keyword evidence="4 6" id="KW-0862">Zinc</keyword>
<gene>
    <name evidence="8" type="ORF">CANCADRAFT_56443</name>
</gene>
<sequence>MQTAFLYKPGHENLVRSEIPIPKAGRGEVVLEIKAAGMCHSDLHVLDGGIPLPGQFVMGHEIVGTIHEIGQDVTGFKQGDLYAVHGPNPCGICTLCREGFDNDCTTVAKTGQWFGLGLDGGYQKYIRIPNVRSIVKVPEGVSAEAAASCTDAVLTPYRALKQAGASNSTRVLILGLGGLGLNALKLAKTFGSYVYASDLKPSAREAAKAAGADEVLESLPEDPLGVDIVLDVVGVQSTFNLAQKHVGPRGIIVPVGLASPQLSFNLTDLALREIRVQGTFWGTSNELAECLRLCQLGLINPKYTVVPLEEAPKYMEAMAHGKVEGRIVFHP</sequence>
<comment type="cofactor">
    <cofactor evidence="1 6">
        <name>Zn(2+)</name>
        <dbReference type="ChEBI" id="CHEBI:29105"/>
    </cofactor>
</comment>
<dbReference type="InterPro" id="IPR013154">
    <property type="entry name" value="ADH-like_N"/>
</dbReference>
<dbReference type="Pfam" id="PF08240">
    <property type="entry name" value="ADH_N"/>
    <property type="match status" value="1"/>
</dbReference>
<evidence type="ECO:0000256" key="2">
    <source>
        <dbReference type="ARBA" id="ARBA00008072"/>
    </source>
</evidence>
<keyword evidence="5" id="KW-0560">Oxidoreductase</keyword>
<dbReference type="Gene3D" id="3.40.50.720">
    <property type="entry name" value="NAD(P)-binding Rossmann-like Domain"/>
    <property type="match status" value="1"/>
</dbReference>
<dbReference type="InterPro" id="IPR002328">
    <property type="entry name" value="ADH_Zn_CS"/>
</dbReference>
<dbReference type="SMART" id="SM00829">
    <property type="entry name" value="PKS_ER"/>
    <property type="match status" value="1"/>
</dbReference>
<reference evidence="9" key="1">
    <citation type="submission" date="2016-02" db="EMBL/GenBank/DDBJ databases">
        <title>Comparative genomics of biotechnologically important yeasts.</title>
        <authorList>
            <consortium name="DOE Joint Genome Institute"/>
            <person name="Riley R."/>
            <person name="Haridas S."/>
            <person name="Wolfe K.H."/>
            <person name="Lopes M.R."/>
            <person name="Hittinger C.T."/>
            <person name="Goker M."/>
            <person name="Salamov A."/>
            <person name="Wisecaver J."/>
            <person name="Long T.M."/>
            <person name="Aerts A.L."/>
            <person name="Barry K."/>
            <person name="Choi C."/>
            <person name="Clum A."/>
            <person name="Coughlan A.Y."/>
            <person name="Deshpande S."/>
            <person name="Douglass A.P."/>
            <person name="Hanson S.J."/>
            <person name="Klenk H.-P."/>
            <person name="Labutti K."/>
            <person name="Lapidus A."/>
            <person name="Lindquist E."/>
            <person name="Lipzen A."/>
            <person name="Meier-Kolthoff J.P."/>
            <person name="Ohm R.A."/>
            <person name="Otillar R.P."/>
            <person name="Pangilinan J."/>
            <person name="Peng Y."/>
            <person name="Rokas A."/>
            <person name="Rosa C.A."/>
            <person name="Scheuner C."/>
            <person name="Sibirny A.A."/>
            <person name="Slot J.C."/>
            <person name="Stielow J.B."/>
            <person name="Sun H."/>
            <person name="Kurtzman C.P."/>
            <person name="Blackwell M."/>
            <person name="Jeffries T.W."/>
            <person name="Grigoriev I.V."/>
        </authorList>
    </citation>
    <scope>NUCLEOTIDE SEQUENCE [LARGE SCALE GENOMIC DNA]</scope>
    <source>
        <strain evidence="9">NRRL Y-17796</strain>
    </source>
</reference>
<keyword evidence="9" id="KW-1185">Reference proteome</keyword>
<protein>
    <recommendedName>
        <fullName evidence="7">Enoyl reductase (ER) domain-containing protein</fullName>
    </recommendedName>
</protein>
<dbReference type="PROSITE" id="PS00059">
    <property type="entry name" value="ADH_ZINC"/>
    <property type="match status" value="1"/>
</dbReference>
<dbReference type="Proteomes" id="UP000095023">
    <property type="component" value="Unassembled WGS sequence"/>
</dbReference>
<dbReference type="GO" id="GO:0008270">
    <property type="term" value="F:zinc ion binding"/>
    <property type="evidence" value="ECO:0007669"/>
    <property type="project" value="InterPro"/>
</dbReference>
<evidence type="ECO:0000256" key="4">
    <source>
        <dbReference type="ARBA" id="ARBA00022833"/>
    </source>
</evidence>
<dbReference type="SUPFAM" id="SSF50129">
    <property type="entry name" value="GroES-like"/>
    <property type="match status" value="1"/>
</dbReference>
<dbReference type="GO" id="GO:0004022">
    <property type="term" value="F:alcohol dehydrogenase (NAD+) activity"/>
    <property type="evidence" value="ECO:0007669"/>
    <property type="project" value="TreeGrafter"/>
</dbReference>
<comment type="similarity">
    <text evidence="2 6">Belongs to the zinc-containing alcohol dehydrogenase family.</text>
</comment>
<proteinExistence type="inferred from homology"/>